<organism evidence="3 5">
    <name type="scientific">Leyella lascolaii</name>
    <dbReference type="NCBI Taxonomy" id="1776379"/>
    <lineage>
        <taxon>Bacteria</taxon>
        <taxon>Pseudomonadati</taxon>
        <taxon>Bacteroidota</taxon>
        <taxon>Bacteroidia</taxon>
        <taxon>Bacteroidales</taxon>
        <taxon>Prevotellaceae</taxon>
        <taxon>Leyella</taxon>
    </lineage>
</organism>
<keyword evidence="1" id="KW-0732">Signal</keyword>
<dbReference type="Gene3D" id="1.50.10.10">
    <property type="match status" value="1"/>
</dbReference>
<dbReference type="InterPro" id="IPR012341">
    <property type="entry name" value="6hp_glycosidase-like_sf"/>
</dbReference>
<gene>
    <name evidence="2" type="ORF">QVN81_10440</name>
    <name evidence="3" type="ORF">QVN84_09400</name>
</gene>
<sequence length="670" mass="74854">MGIFSKTLVCALVMAGAQTAYAADIVTHVSVKQPGNQAVTYQLREQGDRLVADAALPLTISKSVSSEGADEVVTITFTASGTTYFNFGAELNTGYDTDGCEFYMPGFWYHRNLRSPKEAPSFHTSKSWNFREDRLSSPLTGAYNAASAEGTTVLRLDAEGTDALATAGEGEIILSGNTSVGYLGFDNESGTAKLTFGYPYIETPRRYIRKLTLAPAVEAFVKLEKGETKSVSWRIHKVKSADYGGFVGKTWEYCFDRLNPQPVTPLYSPEKMKAVMANYFRKSYVSDYKLKFNSGHGLRCSDCIPVDHVQVGFCGRVLLNAFNAIEYGEATGQQDLVKIGNEIFDSFLANGLTAKGYFYDDLHMRNPMPADKDVVHSIRQQSEAAYAVMHYLKYEKKQGRSHKEWEQKIRTLLDNFLTLLNEDGSFARKFRDDGSVVDGSGGSTPSATSTLVMGYKYFGDKKYLKAAARTVDYLEANIISKSDYFSSTLDANCEDKEAAISAVTATYYMAMATKGKQRSHYIDLCKKASYFALSWYYLWDVPFAEGQMLGDLGFKSRGWGNVSVENNHIDVFVFELPHIVKWLGEELGEPRFGKIYDVIYTSLNQLLPVKERLCGIGVEGFYPEVVQHTTWDYGRNGKGFYNDIFAPGWTVASLWELYSPERTVNFLTKK</sequence>
<protein>
    <submittedName>
        <fullName evidence="3">Uncharacterized protein</fullName>
    </submittedName>
</protein>
<dbReference type="AlphaFoldDB" id="A0AAW7JIQ0"/>
<evidence type="ECO:0000256" key="1">
    <source>
        <dbReference type="SAM" id="SignalP"/>
    </source>
</evidence>
<keyword evidence="4" id="KW-1185">Reference proteome</keyword>
<proteinExistence type="predicted"/>
<dbReference type="Proteomes" id="UP001167831">
    <property type="component" value="Unassembled WGS sequence"/>
</dbReference>
<feature type="chain" id="PRO_5043577646" evidence="1">
    <location>
        <begin position="23"/>
        <end position="670"/>
    </location>
</feature>
<accession>A0AAW7JIQ0</accession>
<evidence type="ECO:0000313" key="2">
    <source>
        <dbReference type="EMBL" id="MDN0023433.1"/>
    </source>
</evidence>
<dbReference type="SUPFAM" id="SSF48208">
    <property type="entry name" value="Six-hairpin glycosidases"/>
    <property type="match status" value="1"/>
</dbReference>
<evidence type="ECO:0000313" key="5">
    <source>
        <dbReference type="Proteomes" id="UP001168478"/>
    </source>
</evidence>
<reference evidence="3" key="2">
    <citation type="submission" date="2023-08" db="EMBL/GenBank/DDBJ databases">
        <title>Identification and characterization of horizontal gene transfer across gut microbiota members of farm animals based on homology search.</title>
        <authorList>
            <person name="Schwarzerova J."/>
            <person name="Nykrynova M."/>
            <person name="Jureckova K."/>
            <person name="Cejkova D."/>
            <person name="Rychlik I."/>
        </authorList>
    </citation>
    <scope>NUCLEOTIDE SEQUENCE</scope>
    <source>
        <strain evidence="3">ET15</strain>
        <strain evidence="2">ET37</strain>
    </source>
</reference>
<dbReference type="EMBL" id="JAUEIE010000012">
    <property type="protein sequence ID" value="MDN0023433.1"/>
    <property type="molecule type" value="Genomic_DNA"/>
</dbReference>
<evidence type="ECO:0000313" key="4">
    <source>
        <dbReference type="Proteomes" id="UP001167831"/>
    </source>
</evidence>
<evidence type="ECO:0000313" key="3">
    <source>
        <dbReference type="EMBL" id="MDN0025729.1"/>
    </source>
</evidence>
<feature type="signal peptide" evidence="1">
    <location>
        <begin position="1"/>
        <end position="22"/>
    </location>
</feature>
<dbReference type="EMBL" id="JAUEIF010000008">
    <property type="protein sequence ID" value="MDN0025729.1"/>
    <property type="molecule type" value="Genomic_DNA"/>
</dbReference>
<reference evidence="3" key="1">
    <citation type="submission" date="2023-06" db="EMBL/GenBank/DDBJ databases">
        <authorList>
            <person name="Zeman M."/>
            <person name="Kubasova T."/>
            <person name="Jahodarova E."/>
            <person name="Nykrynova M."/>
            <person name="Rychlik I."/>
        </authorList>
    </citation>
    <scope>NUCLEOTIDE SEQUENCE</scope>
    <source>
        <strain evidence="3">ET15</strain>
        <strain evidence="2">ET37</strain>
    </source>
</reference>
<dbReference type="GO" id="GO:0005975">
    <property type="term" value="P:carbohydrate metabolic process"/>
    <property type="evidence" value="ECO:0007669"/>
    <property type="project" value="InterPro"/>
</dbReference>
<dbReference type="InterPro" id="IPR008928">
    <property type="entry name" value="6-hairpin_glycosidase_sf"/>
</dbReference>
<comment type="caution">
    <text evidence="3">The sequence shown here is derived from an EMBL/GenBank/DDBJ whole genome shotgun (WGS) entry which is preliminary data.</text>
</comment>
<name>A0AAW7JIQ0_9BACT</name>
<dbReference type="Proteomes" id="UP001168478">
    <property type="component" value="Unassembled WGS sequence"/>
</dbReference>